<gene>
    <name evidence="1" type="ORF">GRI40_05405</name>
</gene>
<comment type="caution">
    <text evidence="1">The sequence shown here is derived from an EMBL/GenBank/DDBJ whole genome shotgun (WGS) entry which is preliminary data.</text>
</comment>
<dbReference type="RefSeq" id="WP_160610395.1">
    <property type="nucleotide sequence ID" value="NZ_WTZA01000001.1"/>
</dbReference>
<dbReference type="AlphaFoldDB" id="A0A6I4TAX6"/>
<dbReference type="EMBL" id="WTZA01000001">
    <property type="protein sequence ID" value="MXO74659.1"/>
    <property type="molecule type" value="Genomic_DNA"/>
</dbReference>
<sequence>MSMASTRRRGEPLVALVLLVVGWAGVRAYTWDTPFPDRTAPATFRLAASREGSVIAPAAGVPDAVRSGDHVRAPRARVKDLLHPAASIAFPGRPARATVPHRPAPLQSVTMAPPVSYATTMSSEPQRTAPPLLHAAPGAPHLLIQRPVQGASPWRLDAWAAWRPGSGLVRIADGARPASYGGSQAGASIRRILAAGPHQPSVHLRATYAPDRPRQADLAAGLGVRPIAGLPVRVIAEARATRVGADTELRPAAFAVTEVPPMDLPLGLTAEGYAQAGWVDGRHDTAFVDGQARVTRTVGMVGPVRLDAGAGAWGGAQKFAERLDIGPTLSLAAAEGPAAVRLSLDYRVRVAGRASPGNGPAITLSTGF</sequence>
<proteinExistence type="predicted"/>
<dbReference type="Proteomes" id="UP000439522">
    <property type="component" value="Unassembled WGS sequence"/>
</dbReference>
<keyword evidence="2" id="KW-1185">Reference proteome</keyword>
<organism evidence="1 2">
    <name type="scientific">Tsuneonella aeria</name>
    <dbReference type="NCBI Taxonomy" id="1837929"/>
    <lineage>
        <taxon>Bacteria</taxon>
        <taxon>Pseudomonadati</taxon>
        <taxon>Pseudomonadota</taxon>
        <taxon>Alphaproteobacteria</taxon>
        <taxon>Sphingomonadales</taxon>
        <taxon>Erythrobacteraceae</taxon>
        <taxon>Tsuneonella</taxon>
    </lineage>
</organism>
<reference evidence="1 2" key="1">
    <citation type="submission" date="2019-12" db="EMBL/GenBank/DDBJ databases">
        <title>Genomic-based taxomic classification of the family Erythrobacteraceae.</title>
        <authorList>
            <person name="Xu L."/>
        </authorList>
    </citation>
    <scope>NUCLEOTIDE SEQUENCE [LARGE SCALE GENOMIC DNA]</scope>
    <source>
        <strain evidence="1 2">100921-2</strain>
    </source>
</reference>
<dbReference type="OrthoDB" id="7427399at2"/>
<accession>A0A6I4TAX6</accession>
<evidence type="ECO:0000313" key="2">
    <source>
        <dbReference type="Proteomes" id="UP000439522"/>
    </source>
</evidence>
<protein>
    <submittedName>
        <fullName evidence="1">Uncharacterized protein</fullName>
    </submittedName>
</protein>
<name>A0A6I4TAX6_9SPHN</name>
<evidence type="ECO:0000313" key="1">
    <source>
        <dbReference type="EMBL" id="MXO74659.1"/>
    </source>
</evidence>